<feature type="compositionally biased region" description="Pro residues" evidence="1">
    <location>
        <begin position="23"/>
        <end position="32"/>
    </location>
</feature>
<dbReference type="EMBL" id="CP027306">
    <property type="protein sequence ID" value="AXE82326.1"/>
    <property type="molecule type" value="Genomic_DNA"/>
</dbReference>
<dbReference type="InterPro" id="IPR036736">
    <property type="entry name" value="ACP-like_sf"/>
</dbReference>
<dbReference type="InterPro" id="IPR009081">
    <property type="entry name" value="PP-bd_ACP"/>
</dbReference>
<reference evidence="3 4" key="1">
    <citation type="journal article" date="2018" name="Front. Microbiol.">
        <title>Genome Sequencing of Streptomyces atratus SCSIOZH16 and Activation Production of Nocardamine via Metabolic Engineering.</title>
        <authorList>
            <person name="Li Y."/>
            <person name="Zhang C."/>
            <person name="Liu C."/>
            <person name="Ju J."/>
            <person name="Ma J."/>
        </authorList>
    </citation>
    <scope>NUCLEOTIDE SEQUENCE [LARGE SCALE GENOMIC DNA]</scope>
    <source>
        <strain evidence="3 4">SCSIO_ZH16</strain>
    </source>
</reference>
<dbReference type="KEGG" id="sata:C5746_41975"/>
<evidence type="ECO:0000313" key="3">
    <source>
        <dbReference type="EMBL" id="AXE82326.1"/>
    </source>
</evidence>
<evidence type="ECO:0000259" key="2">
    <source>
        <dbReference type="Pfam" id="PF00550"/>
    </source>
</evidence>
<dbReference type="Pfam" id="PF00550">
    <property type="entry name" value="PP-binding"/>
    <property type="match status" value="1"/>
</dbReference>
<feature type="domain" description="Carrier" evidence="2">
    <location>
        <begin position="112"/>
        <end position="168"/>
    </location>
</feature>
<dbReference type="SUPFAM" id="SSF47336">
    <property type="entry name" value="ACP-like"/>
    <property type="match status" value="1"/>
</dbReference>
<gene>
    <name evidence="3" type="ORF">C5746_41975</name>
</gene>
<feature type="region of interest" description="Disordered" evidence="1">
    <location>
        <begin position="73"/>
        <end position="106"/>
    </location>
</feature>
<sequence length="188" mass="19948">MQSTTGTIVYEADGSSSSTASRPKPPAPPEPGSPESTYGVMPHACGSACPTSTLTWRSLFACLPGHLAPANWAPQRAGRHPGAQPPHSHGHHHRTGEIERGHGRGDSEALVRITELPREECARRQAVLKLDPGVDSLALLELVETLQRRLAIVVPDEVTIRIRTVADLQDVVAGMVAAALSSAPTPRT</sequence>
<dbReference type="Proteomes" id="UP000252698">
    <property type="component" value="Chromosome"/>
</dbReference>
<proteinExistence type="predicted"/>
<feature type="region of interest" description="Disordered" evidence="1">
    <location>
        <begin position="1"/>
        <end position="38"/>
    </location>
</feature>
<evidence type="ECO:0000256" key="1">
    <source>
        <dbReference type="SAM" id="MobiDB-lite"/>
    </source>
</evidence>
<feature type="compositionally biased region" description="Basic and acidic residues" evidence="1">
    <location>
        <begin position="95"/>
        <end position="106"/>
    </location>
</feature>
<dbReference type="Gene3D" id="1.10.1200.10">
    <property type="entry name" value="ACP-like"/>
    <property type="match status" value="1"/>
</dbReference>
<dbReference type="AlphaFoldDB" id="A0A2Z5JPF2"/>
<protein>
    <recommendedName>
        <fullName evidence="2">Carrier domain-containing protein</fullName>
    </recommendedName>
</protein>
<name>A0A2Z5JPF2_STRAR</name>
<evidence type="ECO:0000313" key="4">
    <source>
        <dbReference type="Proteomes" id="UP000252698"/>
    </source>
</evidence>
<accession>A0A2Z5JPF2</accession>
<organism evidence="3 4">
    <name type="scientific">Streptomyces atratus</name>
    <dbReference type="NCBI Taxonomy" id="1893"/>
    <lineage>
        <taxon>Bacteria</taxon>
        <taxon>Bacillati</taxon>
        <taxon>Actinomycetota</taxon>
        <taxon>Actinomycetes</taxon>
        <taxon>Kitasatosporales</taxon>
        <taxon>Streptomycetaceae</taxon>
        <taxon>Streptomyces</taxon>
    </lineage>
</organism>